<accession>A0AA45KKI5</accession>
<dbReference type="KEGG" id="lti:JW886_07535"/>
<protein>
    <submittedName>
        <fullName evidence="1">Uncharacterized protein</fullName>
    </submittedName>
</protein>
<dbReference type="AlphaFoldDB" id="A0AA45KKI5"/>
<gene>
    <name evidence="1" type="ORF">JW886_07535</name>
</gene>
<reference evidence="1 2" key="1">
    <citation type="submission" date="2021-02" db="EMBL/GenBank/DDBJ databases">
        <title>Complete genome sequence of Lactococcus lactis strain K_LL004.</title>
        <authorList>
            <person name="Kim H.B."/>
        </authorList>
    </citation>
    <scope>NUCLEOTIDE SEQUENCE [LARGE SCALE GENOMIC DNA]</scope>
    <source>
        <strain evidence="1 2">K_LL004</strain>
    </source>
</reference>
<organism evidence="1 2">
    <name type="scientific">Lactococcus taiwanensis</name>
    <dbReference type="NCBI Taxonomy" id="1151742"/>
    <lineage>
        <taxon>Bacteria</taxon>
        <taxon>Bacillati</taxon>
        <taxon>Bacillota</taxon>
        <taxon>Bacilli</taxon>
        <taxon>Lactobacillales</taxon>
        <taxon>Streptococcaceae</taxon>
        <taxon>Lactococcus</taxon>
    </lineage>
</organism>
<dbReference type="Proteomes" id="UP000663608">
    <property type="component" value="Chromosome"/>
</dbReference>
<evidence type="ECO:0000313" key="2">
    <source>
        <dbReference type="Proteomes" id="UP000663608"/>
    </source>
</evidence>
<evidence type="ECO:0000313" key="1">
    <source>
        <dbReference type="EMBL" id="QSE77661.1"/>
    </source>
</evidence>
<keyword evidence="2" id="KW-1185">Reference proteome</keyword>
<proteinExistence type="predicted"/>
<name>A0AA45KKI5_9LACT</name>
<sequence length="85" mass="10080">MTIKEYSIRMSATALKNLDQKELIHQQAWANWQVQATKTRGKTEVPVYRNFKQFFDKEKIENEILGIKKAEPDKRLMELLKKANK</sequence>
<dbReference type="EMBL" id="CP070872">
    <property type="protein sequence ID" value="QSE77661.1"/>
    <property type="molecule type" value="Genomic_DNA"/>
</dbReference>